<reference evidence="1" key="2">
    <citation type="journal article" date="2015" name="Data Brief">
        <title>Shoot transcriptome of the giant reed, Arundo donax.</title>
        <authorList>
            <person name="Barrero R.A."/>
            <person name="Guerrero F.D."/>
            <person name="Moolhuijzen P."/>
            <person name="Goolsby J.A."/>
            <person name="Tidwell J."/>
            <person name="Bellgard S.E."/>
            <person name="Bellgard M.I."/>
        </authorList>
    </citation>
    <scope>NUCLEOTIDE SEQUENCE</scope>
    <source>
        <tissue evidence="1">Shoot tissue taken approximately 20 cm above the soil surface</tissue>
    </source>
</reference>
<sequence>MLLYYIVLFQNRCSSYVLISINQSLSTL</sequence>
<proteinExistence type="predicted"/>
<name>A0A0A9ARM7_ARUDO</name>
<dbReference type="EMBL" id="GBRH01246345">
    <property type="protein sequence ID" value="JAD51550.1"/>
    <property type="molecule type" value="Transcribed_RNA"/>
</dbReference>
<evidence type="ECO:0000313" key="1">
    <source>
        <dbReference type="EMBL" id="JAD51550.1"/>
    </source>
</evidence>
<reference evidence="1" key="1">
    <citation type="submission" date="2014-09" db="EMBL/GenBank/DDBJ databases">
        <authorList>
            <person name="Magalhaes I.L.F."/>
            <person name="Oliveira U."/>
            <person name="Santos F.R."/>
            <person name="Vidigal T.H.D.A."/>
            <person name="Brescovit A.D."/>
            <person name="Santos A.J."/>
        </authorList>
    </citation>
    <scope>NUCLEOTIDE SEQUENCE</scope>
    <source>
        <tissue evidence="1">Shoot tissue taken approximately 20 cm above the soil surface</tissue>
    </source>
</reference>
<dbReference type="AlphaFoldDB" id="A0A0A9ARM7"/>
<accession>A0A0A9ARM7</accession>
<protein>
    <submittedName>
        <fullName evidence="1">Uncharacterized protein</fullName>
    </submittedName>
</protein>
<organism evidence="1">
    <name type="scientific">Arundo donax</name>
    <name type="common">Giant reed</name>
    <name type="synonym">Donax arundinaceus</name>
    <dbReference type="NCBI Taxonomy" id="35708"/>
    <lineage>
        <taxon>Eukaryota</taxon>
        <taxon>Viridiplantae</taxon>
        <taxon>Streptophyta</taxon>
        <taxon>Embryophyta</taxon>
        <taxon>Tracheophyta</taxon>
        <taxon>Spermatophyta</taxon>
        <taxon>Magnoliopsida</taxon>
        <taxon>Liliopsida</taxon>
        <taxon>Poales</taxon>
        <taxon>Poaceae</taxon>
        <taxon>PACMAD clade</taxon>
        <taxon>Arundinoideae</taxon>
        <taxon>Arundineae</taxon>
        <taxon>Arundo</taxon>
    </lineage>
</organism>